<evidence type="ECO:0000256" key="3">
    <source>
        <dbReference type="ARBA" id="ARBA00022729"/>
    </source>
</evidence>
<keyword evidence="6" id="KW-1133">Transmembrane helix</keyword>
<dbReference type="AlphaFoldDB" id="A0A841FLD9"/>
<sequence length="189" mass="19259">MKTVRILVTTLAVAVAALLLTAAPASAHAQLVSSDPEEGAVLDEAPAEAVLEFSERIDAPSTQIALTDATGTVVPTRAFTVDGVNLTLPLTLPAPGPYMIGYRIVSEDGHRVDGSIAFTTQKATEGAQSSASPDTSKAPGPTQAVATETADSSGGGNSTIYWILGGIVLVIAITVAVALLTRRKPAARP</sequence>
<evidence type="ECO:0000313" key="9">
    <source>
        <dbReference type="EMBL" id="MBB6033439.1"/>
    </source>
</evidence>
<dbReference type="EMBL" id="JACHGT010000002">
    <property type="protein sequence ID" value="MBB6033439.1"/>
    <property type="molecule type" value="Genomic_DNA"/>
</dbReference>
<organism evidence="9 10">
    <name type="scientific">Phytomonospora endophytica</name>
    <dbReference type="NCBI Taxonomy" id="714109"/>
    <lineage>
        <taxon>Bacteria</taxon>
        <taxon>Bacillati</taxon>
        <taxon>Actinomycetota</taxon>
        <taxon>Actinomycetes</taxon>
        <taxon>Micromonosporales</taxon>
        <taxon>Micromonosporaceae</taxon>
        <taxon>Phytomonospora</taxon>
    </lineage>
</organism>
<evidence type="ECO:0000256" key="4">
    <source>
        <dbReference type="ARBA" id="ARBA00023008"/>
    </source>
</evidence>
<dbReference type="GO" id="GO:0030313">
    <property type="term" value="C:cell envelope"/>
    <property type="evidence" value="ECO:0007669"/>
    <property type="project" value="UniProtKB-SubCell"/>
</dbReference>
<dbReference type="Gene3D" id="2.60.40.1220">
    <property type="match status" value="1"/>
</dbReference>
<dbReference type="GO" id="GO:0042597">
    <property type="term" value="C:periplasmic space"/>
    <property type="evidence" value="ECO:0007669"/>
    <property type="project" value="InterPro"/>
</dbReference>
<dbReference type="GO" id="GO:0046688">
    <property type="term" value="P:response to copper ion"/>
    <property type="evidence" value="ECO:0007669"/>
    <property type="project" value="InterPro"/>
</dbReference>
<evidence type="ECO:0000256" key="5">
    <source>
        <dbReference type="SAM" id="MobiDB-lite"/>
    </source>
</evidence>
<evidence type="ECO:0000256" key="6">
    <source>
        <dbReference type="SAM" id="Phobius"/>
    </source>
</evidence>
<evidence type="ECO:0000256" key="7">
    <source>
        <dbReference type="SAM" id="SignalP"/>
    </source>
</evidence>
<accession>A0A841FLD9</accession>
<keyword evidence="4" id="KW-0186">Copper</keyword>
<feature type="transmembrane region" description="Helical" evidence="6">
    <location>
        <begin position="160"/>
        <end position="180"/>
    </location>
</feature>
<gene>
    <name evidence="9" type="ORF">HNR73_001286</name>
</gene>
<keyword evidence="6" id="KW-0472">Membrane</keyword>
<proteinExistence type="predicted"/>
<dbReference type="SUPFAM" id="SSF81296">
    <property type="entry name" value="E set domains"/>
    <property type="match status" value="1"/>
</dbReference>
<keyword evidence="2" id="KW-0479">Metal-binding</keyword>
<dbReference type="Proteomes" id="UP000548476">
    <property type="component" value="Unassembled WGS sequence"/>
</dbReference>
<reference evidence="9 10" key="1">
    <citation type="submission" date="2020-08" db="EMBL/GenBank/DDBJ databases">
        <title>Genomic Encyclopedia of Type Strains, Phase IV (KMG-IV): sequencing the most valuable type-strain genomes for metagenomic binning, comparative biology and taxonomic classification.</title>
        <authorList>
            <person name="Goeker M."/>
        </authorList>
    </citation>
    <scope>NUCLEOTIDE SEQUENCE [LARGE SCALE GENOMIC DNA]</scope>
    <source>
        <strain evidence="9 10">YIM 65646</strain>
    </source>
</reference>
<dbReference type="Pfam" id="PF04234">
    <property type="entry name" value="CopC"/>
    <property type="match status" value="1"/>
</dbReference>
<feature type="signal peptide" evidence="7">
    <location>
        <begin position="1"/>
        <end position="29"/>
    </location>
</feature>
<dbReference type="InterPro" id="IPR007348">
    <property type="entry name" value="CopC_dom"/>
</dbReference>
<protein>
    <recommendedName>
        <fullName evidence="8">CopC domain-containing protein</fullName>
    </recommendedName>
</protein>
<feature type="compositionally biased region" description="Polar residues" evidence="5">
    <location>
        <begin position="122"/>
        <end position="135"/>
    </location>
</feature>
<keyword evidence="10" id="KW-1185">Reference proteome</keyword>
<feature type="domain" description="CopC" evidence="8">
    <location>
        <begin position="28"/>
        <end position="119"/>
    </location>
</feature>
<dbReference type="PANTHER" id="PTHR34820:SF4">
    <property type="entry name" value="INNER MEMBRANE PROTEIN YEBZ"/>
    <property type="match status" value="1"/>
</dbReference>
<dbReference type="RefSeq" id="WP_184786294.1">
    <property type="nucleotide sequence ID" value="NZ_BONT01000094.1"/>
</dbReference>
<dbReference type="GO" id="GO:0005507">
    <property type="term" value="F:copper ion binding"/>
    <property type="evidence" value="ECO:0007669"/>
    <property type="project" value="InterPro"/>
</dbReference>
<evidence type="ECO:0000256" key="2">
    <source>
        <dbReference type="ARBA" id="ARBA00022723"/>
    </source>
</evidence>
<feature type="chain" id="PRO_5032309621" description="CopC domain-containing protein" evidence="7">
    <location>
        <begin position="30"/>
        <end position="189"/>
    </location>
</feature>
<dbReference type="InterPro" id="IPR032694">
    <property type="entry name" value="CopC/D"/>
</dbReference>
<comment type="subcellular location">
    <subcellularLocation>
        <location evidence="1">Cell envelope</location>
    </subcellularLocation>
</comment>
<feature type="region of interest" description="Disordered" evidence="5">
    <location>
        <begin position="122"/>
        <end position="153"/>
    </location>
</feature>
<dbReference type="GO" id="GO:0005886">
    <property type="term" value="C:plasma membrane"/>
    <property type="evidence" value="ECO:0007669"/>
    <property type="project" value="TreeGrafter"/>
</dbReference>
<dbReference type="GO" id="GO:0006825">
    <property type="term" value="P:copper ion transport"/>
    <property type="evidence" value="ECO:0007669"/>
    <property type="project" value="InterPro"/>
</dbReference>
<dbReference type="PANTHER" id="PTHR34820">
    <property type="entry name" value="INNER MEMBRANE PROTEIN YEBZ"/>
    <property type="match status" value="1"/>
</dbReference>
<dbReference type="InterPro" id="IPR014756">
    <property type="entry name" value="Ig_E-set"/>
</dbReference>
<keyword evidence="6" id="KW-0812">Transmembrane</keyword>
<dbReference type="InterPro" id="IPR014755">
    <property type="entry name" value="Cu-Rt/internalin_Ig-like"/>
</dbReference>
<name>A0A841FLD9_9ACTN</name>
<evidence type="ECO:0000313" key="10">
    <source>
        <dbReference type="Proteomes" id="UP000548476"/>
    </source>
</evidence>
<comment type="caution">
    <text evidence="9">The sequence shown here is derived from an EMBL/GenBank/DDBJ whole genome shotgun (WGS) entry which is preliminary data.</text>
</comment>
<evidence type="ECO:0000259" key="8">
    <source>
        <dbReference type="Pfam" id="PF04234"/>
    </source>
</evidence>
<evidence type="ECO:0000256" key="1">
    <source>
        <dbReference type="ARBA" id="ARBA00004196"/>
    </source>
</evidence>
<keyword evidence="3 7" id="KW-0732">Signal</keyword>